<keyword evidence="4" id="KW-0067">ATP-binding</keyword>
<keyword evidence="5" id="KW-0460">Magnesium</keyword>
<evidence type="ECO:0000256" key="4">
    <source>
        <dbReference type="ARBA" id="ARBA00022840"/>
    </source>
</evidence>
<dbReference type="GO" id="GO:0016874">
    <property type="term" value="F:ligase activity"/>
    <property type="evidence" value="ECO:0007669"/>
    <property type="project" value="UniProtKB-KW"/>
</dbReference>
<keyword evidence="1" id="KW-0436">Ligase</keyword>
<protein>
    <submittedName>
        <fullName evidence="7">Glutathionylspermidine synthase family protein</fullName>
    </submittedName>
</protein>
<keyword evidence="2" id="KW-0479">Metal-binding</keyword>
<reference evidence="7" key="1">
    <citation type="submission" date="2024-07" db="EMBL/GenBank/DDBJ databases">
        <title>Identification and characteristics of an arsenic-resistant bacterial isolate, which belongs to a novel species.</title>
        <authorList>
            <person name="Juszczyk A."/>
            <person name="Kowalczyk A."/>
            <person name="Was K."/>
            <person name="Kosowicz W."/>
            <person name="Budzyn A."/>
            <person name="Latowski D."/>
        </authorList>
    </citation>
    <scope>NUCLEOTIDE SEQUENCE</scope>
    <source>
        <strain evidence="7">As8PL</strain>
    </source>
</reference>
<dbReference type="InterPro" id="IPR016185">
    <property type="entry name" value="PreATP-grasp_dom_sf"/>
</dbReference>
<dbReference type="SUPFAM" id="SSF52440">
    <property type="entry name" value="PreATP-grasp domain"/>
    <property type="match status" value="1"/>
</dbReference>
<dbReference type="InterPro" id="IPR005494">
    <property type="entry name" value="GSPS_pre-ATP-grasp-like_dom"/>
</dbReference>
<organism evidence="7">
    <name type="scientific">Alkalihalophilus sp. As8PL</name>
    <dbReference type="NCBI Taxonomy" id="3237103"/>
    <lineage>
        <taxon>Bacteria</taxon>
        <taxon>Bacillati</taxon>
        <taxon>Bacillota</taxon>
        <taxon>Bacilli</taxon>
        <taxon>Bacillales</taxon>
        <taxon>Bacillaceae</taxon>
        <taxon>Alkalihalophilus</taxon>
    </lineage>
</organism>
<sequence length="417" mass="47832">MEAKFKAERDQFYHQLDCFWDRLYGQEYALFDCLELNQGEIEEIRTATNRVYSLFKKTNQLIRETSDETLFQLGFPSKTIPFLRLQTISYETVIGRFDFVQTNQGLKLLEFNADTPTFIRELFEVNGKVSKHFSLKDPNEGLDDRLGEVIRNAVYQASRLIGQHSHPYVVFTAHADDMEDRETMKYLMQVAKIDGALFIPLNELIITSEGTKTGVYDPKGKRIDVLYRHTYPLEALINDQTGDGYPIGEAFLHLVKNKKVAMLNPPSAFLMQTKALLALIWGMHEQKHPFYTAEEHQDISSYFLPTYLDEEPLVESVEKYVSKPVFGREGDTVEVKLKGKNIGKQNKYTYDQFLKIYQQHVELPKKLIQTDKGKKEAHLLVGSFIVGERASAMGFRAGAAITDNLSYYLPCGVKGED</sequence>
<dbReference type="Pfam" id="PF03738">
    <property type="entry name" value="GSP_synth"/>
    <property type="match status" value="1"/>
</dbReference>
<dbReference type="Gene3D" id="3.30.1490.330">
    <property type="match status" value="1"/>
</dbReference>
<keyword evidence="3" id="KW-0547">Nucleotide-binding</keyword>
<evidence type="ECO:0000256" key="5">
    <source>
        <dbReference type="ARBA" id="ARBA00022842"/>
    </source>
</evidence>
<accession>A0AB39BRD2</accession>
<evidence type="ECO:0000256" key="1">
    <source>
        <dbReference type="ARBA" id="ARBA00022598"/>
    </source>
</evidence>
<feature type="domain" description="Glutathionylspermidine synthase pre-ATP-grasp-like" evidence="6">
    <location>
        <begin position="23"/>
        <end position="412"/>
    </location>
</feature>
<name>A0AB39BRD2_9BACI</name>
<evidence type="ECO:0000256" key="3">
    <source>
        <dbReference type="ARBA" id="ARBA00022741"/>
    </source>
</evidence>
<gene>
    <name evidence="7" type="ORF">AB3N04_17545</name>
</gene>
<dbReference type="GO" id="GO:0005524">
    <property type="term" value="F:ATP binding"/>
    <property type="evidence" value="ECO:0007669"/>
    <property type="project" value="UniProtKB-KW"/>
</dbReference>
<evidence type="ECO:0000259" key="6">
    <source>
        <dbReference type="Pfam" id="PF03738"/>
    </source>
</evidence>
<evidence type="ECO:0000256" key="2">
    <source>
        <dbReference type="ARBA" id="ARBA00022723"/>
    </source>
</evidence>
<dbReference type="SUPFAM" id="SSF56059">
    <property type="entry name" value="Glutathione synthetase ATP-binding domain-like"/>
    <property type="match status" value="1"/>
</dbReference>
<dbReference type="GO" id="GO:0046872">
    <property type="term" value="F:metal ion binding"/>
    <property type="evidence" value="ECO:0007669"/>
    <property type="project" value="UniProtKB-KW"/>
</dbReference>
<dbReference type="EMBL" id="CP162551">
    <property type="protein sequence ID" value="XDI36461.1"/>
    <property type="molecule type" value="Genomic_DNA"/>
</dbReference>
<dbReference type="RefSeq" id="WP_368503904.1">
    <property type="nucleotide sequence ID" value="NZ_CP162551.1"/>
</dbReference>
<dbReference type="AlphaFoldDB" id="A0AB39BRD2"/>
<proteinExistence type="predicted"/>
<evidence type="ECO:0000313" key="7">
    <source>
        <dbReference type="EMBL" id="XDI36461.1"/>
    </source>
</evidence>